<dbReference type="EMBL" id="JAVDYG010000001">
    <property type="protein sequence ID" value="MDR7362918.1"/>
    <property type="molecule type" value="Genomic_DNA"/>
</dbReference>
<dbReference type="PANTHER" id="PTHR33371">
    <property type="entry name" value="INTERMEMBRANE PHOSPHOLIPID TRANSPORT SYSTEM BINDING PROTEIN MLAD-RELATED"/>
    <property type="match status" value="1"/>
</dbReference>
<comment type="caution">
    <text evidence="4">The sequence shown here is derived from an EMBL/GenBank/DDBJ whole genome shotgun (WGS) entry which is preliminary data.</text>
</comment>
<dbReference type="InterPro" id="IPR003399">
    <property type="entry name" value="Mce/MlaD"/>
</dbReference>
<sequence length="345" mass="37256">MRFIDKQTAGDSIRLIIFVVVTTLATGLLALTIGNVSFGDKTHYKAVFSDVTGVAKGDDVRVAGVKVGSVAGVKILNRTKALVDFDVQSTTKLTGATYATIRYRNLVGQRYISLAEGAGSPAPLQENGTIPESRTTPALDLTVLFNGFKPLFAALTPSDINKFAYQIIQVFQGEGGTLEGLLARTASVTNTLASRDQLIGNLIADLNRTLRTVGDRDQQLSDLIIQFRRFVGGLKDDRQAILGSLDSISSLAVQTSDLVQGVRPGLVGDIKQVRKLAGTINRNRGEVNRALGVLPVKLQKVGRTAIYGSWFNFYLCEFKGQVVLPGSRPIELPAYETNTERCHIG</sequence>
<proteinExistence type="predicted"/>
<dbReference type="Pfam" id="PF02470">
    <property type="entry name" value="MlaD"/>
    <property type="match status" value="1"/>
</dbReference>
<name>A0ABU2BWA2_9ACTN</name>
<dbReference type="InterPro" id="IPR024516">
    <property type="entry name" value="Mce_C"/>
</dbReference>
<organism evidence="4 5">
    <name type="scientific">Nocardioides marmoribigeumensis</name>
    <dbReference type="NCBI Taxonomy" id="433649"/>
    <lineage>
        <taxon>Bacteria</taxon>
        <taxon>Bacillati</taxon>
        <taxon>Actinomycetota</taxon>
        <taxon>Actinomycetes</taxon>
        <taxon>Propionibacteriales</taxon>
        <taxon>Nocardioidaceae</taxon>
        <taxon>Nocardioides</taxon>
    </lineage>
</organism>
<keyword evidence="5" id="KW-1185">Reference proteome</keyword>
<evidence type="ECO:0000313" key="4">
    <source>
        <dbReference type="EMBL" id="MDR7362918.1"/>
    </source>
</evidence>
<feature type="transmembrane region" description="Helical" evidence="1">
    <location>
        <begin position="12"/>
        <end position="33"/>
    </location>
</feature>
<evidence type="ECO:0000256" key="1">
    <source>
        <dbReference type="SAM" id="Phobius"/>
    </source>
</evidence>
<gene>
    <name evidence="4" type="ORF">J2S63_002471</name>
</gene>
<evidence type="ECO:0000259" key="2">
    <source>
        <dbReference type="Pfam" id="PF02470"/>
    </source>
</evidence>
<accession>A0ABU2BWA2</accession>
<feature type="domain" description="Mammalian cell entry C-terminal" evidence="3">
    <location>
        <begin position="120"/>
        <end position="330"/>
    </location>
</feature>
<dbReference type="Pfam" id="PF11887">
    <property type="entry name" value="Mce4_CUP1"/>
    <property type="match status" value="1"/>
</dbReference>
<dbReference type="Proteomes" id="UP001183648">
    <property type="component" value="Unassembled WGS sequence"/>
</dbReference>
<evidence type="ECO:0000259" key="3">
    <source>
        <dbReference type="Pfam" id="PF11887"/>
    </source>
</evidence>
<feature type="domain" description="Mce/MlaD" evidence="2">
    <location>
        <begin position="41"/>
        <end position="117"/>
    </location>
</feature>
<dbReference type="InterPro" id="IPR052336">
    <property type="entry name" value="MlaD_Phospholipid_Transporter"/>
</dbReference>
<evidence type="ECO:0000313" key="5">
    <source>
        <dbReference type="Proteomes" id="UP001183648"/>
    </source>
</evidence>
<dbReference type="RefSeq" id="WP_310302583.1">
    <property type="nucleotide sequence ID" value="NZ_BAAAPS010000013.1"/>
</dbReference>
<dbReference type="InterPro" id="IPR005693">
    <property type="entry name" value="Mce"/>
</dbReference>
<protein>
    <submittedName>
        <fullName evidence="4">Phospholipid/cholesterol/gamma-HCH transport system substrate-binding protein</fullName>
    </submittedName>
</protein>
<dbReference type="NCBIfam" id="TIGR00996">
    <property type="entry name" value="Mtu_fam_mce"/>
    <property type="match status" value="1"/>
</dbReference>
<dbReference type="PANTHER" id="PTHR33371:SF17">
    <property type="entry name" value="MCE-FAMILY PROTEIN MCE1B"/>
    <property type="match status" value="1"/>
</dbReference>
<reference evidence="4 5" key="1">
    <citation type="submission" date="2023-07" db="EMBL/GenBank/DDBJ databases">
        <title>Sequencing the genomes of 1000 actinobacteria strains.</title>
        <authorList>
            <person name="Klenk H.-P."/>
        </authorList>
    </citation>
    <scope>NUCLEOTIDE SEQUENCE [LARGE SCALE GENOMIC DNA]</scope>
    <source>
        <strain evidence="4 5">DSM 19426</strain>
    </source>
</reference>
<keyword evidence="1" id="KW-1133">Transmembrane helix</keyword>
<keyword evidence="1" id="KW-0472">Membrane</keyword>
<keyword evidence="1" id="KW-0812">Transmembrane</keyword>